<feature type="region of interest" description="Disordered" evidence="1">
    <location>
        <begin position="1"/>
        <end position="43"/>
    </location>
</feature>
<dbReference type="AlphaFoldDB" id="A0A7S1KSC9"/>
<feature type="compositionally biased region" description="Basic residues" evidence="1">
    <location>
        <begin position="122"/>
        <end position="133"/>
    </location>
</feature>
<organism evidence="2">
    <name type="scientific">Percolomonas cosmopolitus</name>
    <dbReference type="NCBI Taxonomy" id="63605"/>
    <lineage>
        <taxon>Eukaryota</taxon>
        <taxon>Discoba</taxon>
        <taxon>Heterolobosea</taxon>
        <taxon>Tetramitia</taxon>
        <taxon>Eutetramitia</taxon>
        <taxon>Percolomonadidae</taxon>
        <taxon>Percolomonas</taxon>
    </lineage>
</organism>
<feature type="compositionally biased region" description="Polar residues" evidence="1">
    <location>
        <begin position="140"/>
        <end position="152"/>
    </location>
</feature>
<proteinExistence type="predicted"/>
<feature type="compositionally biased region" description="Basic residues" evidence="1">
    <location>
        <begin position="153"/>
        <end position="162"/>
    </location>
</feature>
<feature type="compositionally biased region" description="Low complexity" evidence="1">
    <location>
        <begin position="9"/>
        <end position="29"/>
    </location>
</feature>
<evidence type="ECO:0000313" key="2">
    <source>
        <dbReference type="EMBL" id="CAD9083374.1"/>
    </source>
</evidence>
<reference evidence="2" key="1">
    <citation type="submission" date="2021-01" db="EMBL/GenBank/DDBJ databases">
        <authorList>
            <person name="Corre E."/>
            <person name="Pelletier E."/>
            <person name="Niang G."/>
            <person name="Scheremetjew M."/>
            <person name="Finn R."/>
            <person name="Kale V."/>
            <person name="Holt S."/>
            <person name="Cochrane G."/>
            <person name="Meng A."/>
            <person name="Brown T."/>
            <person name="Cohen L."/>
        </authorList>
    </citation>
    <scope>NUCLEOTIDE SEQUENCE</scope>
    <source>
        <strain evidence="2">WS</strain>
    </source>
</reference>
<evidence type="ECO:0000256" key="1">
    <source>
        <dbReference type="SAM" id="MobiDB-lite"/>
    </source>
</evidence>
<name>A0A7S1KSC9_9EUKA</name>
<feature type="region of interest" description="Disordered" evidence="1">
    <location>
        <begin position="122"/>
        <end position="162"/>
    </location>
</feature>
<protein>
    <submittedName>
        <fullName evidence="2">Uncharacterized protein</fullName>
    </submittedName>
</protein>
<dbReference type="EMBL" id="HBGD01008030">
    <property type="protein sequence ID" value="CAD9083374.1"/>
    <property type="molecule type" value="Transcribed_RNA"/>
</dbReference>
<gene>
    <name evidence="2" type="ORF">PCOS0759_LOCUS6628</name>
</gene>
<accession>A0A7S1KSC9</accession>
<sequence length="162" mass="18610">MPIHRPTQSTHTASKKSTSSPSPIAATDSISDEENSNSNQNEKRWSTVALLLPGKDPPVYAQTLHKYLGPEYIRLLCASKELEEKNRKLDERHTLMREANEREKEKQRRLMAELNEIDARIKSKKQQMSKRSGRIAYFDTPSTDATHDGTSTLRHRHESKQK</sequence>